<evidence type="ECO:0000313" key="9">
    <source>
        <dbReference type="EMBL" id="ELA40919.1"/>
    </source>
</evidence>
<evidence type="ECO:0000256" key="4">
    <source>
        <dbReference type="ARBA" id="ARBA00022927"/>
    </source>
</evidence>
<dbReference type="GeneID" id="19882769"/>
<dbReference type="HOGENOM" id="CLU_018084_6_0_1"/>
<feature type="repeat" description="ARM" evidence="6">
    <location>
        <begin position="144"/>
        <end position="186"/>
    </location>
</feature>
<evidence type="ECO:0000256" key="3">
    <source>
        <dbReference type="ARBA" id="ARBA00022737"/>
    </source>
</evidence>
<dbReference type="InterPro" id="IPR024931">
    <property type="entry name" value="Importin_alpha"/>
</dbReference>
<gene>
    <name evidence="9" type="ORF">VICG_02059</name>
</gene>
<dbReference type="AlphaFoldDB" id="L2GJV7"/>
<feature type="domain" description="IBB" evidence="8">
    <location>
        <begin position="1"/>
        <end position="48"/>
    </location>
</feature>
<dbReference type="InterPro" id="IPR016024">
    <property type="entry name" value="ARM-type_fold"/>
</dbReference>
<feature type="compositionally biased region" description="Basic and acidic residues" evidence="7">
    <location>
        <begin position="8"/>
        <end position="36"/>
    </location>
</feature>
<dbReference type="RefSeq" id="XP_007605504.1">
    <property type="nucleotide sequence ID" value="XM_007605442.1"/>
</dbReference>
<evidence type="ECO:0000256" key="6">
    <source>
        <dbReference type="PROSITE-ProRule" id="PRU00259"/>
    </source>
</evidence>
<evidence type="ECO:0000259" key="8">
    <source>
        <dbReference type="PROSITE" id="PS51214"/>
    </source>
</evidence>
<dbReference type="PROSITE" id="PS51214">
    <property type="entry name" value="IBB"/>
    <property type="match status" value="1"/>
</dbReference>
<protein>
    <recommendedName>
        <fullName evidence="5">Importin subunit alpha</fullName>
    </recommendedName>
</protein>
<evidence type="ECO:0000313" key="10">
    <source>
        <dbReference type="Proteomes" id="UP000011082"/>
    </source>
</evidence>
<dbReference type="InParanoid" id="L2GJV7"/>
<dbReference type="OrthoDB" id="29145at2759"/>
<proteinExistence type="inferred from homology"/>
<keyword evidence="2 5" id="KW-0813">Transport</keyword>
<dbReference type="EMBL" id="JH370155">
    <property type="protein sequence ID" value="ELA40919.1"/>
    <property type="molecule type" value="Genomic_DNA"/>
</dbReference>
<sequence>MCANPVSKQKDPANQRRRREEQQVELRRQRTEELLNKKRVSTREAQSSNTFEATKSLLFSNNLEDIYGGTYDCRTRLSIDVNPPIQDIVVSGIVPRFVELLDKNFYTQFGDNPLSSKCRFEAAWVITNIASGNSEQTKYVVNVGAVPLLVKMISEDDEGILDQSVWALANISGDSEALRDIILEAGALQKVADLILKYINTSGNIKILRNLVWLVSNLNRGRYPAPTLENMQKSFFVIEKVIQINDQDLVSDAFWCLSYLADASSEMTDSILKSSAMKRMFDLLSNFCGALQKPDSDNKLSKIGASAICPIVRTLGNIVTGTEEQTNAVISMGFLQFFHPIFYLYDNKKLPRIRKEICWLLSNVTAGSATQIVYVLEGDLVGLVIDSVNKHDLFIKKEAGIALFNMLYFCKANPQYLQKLLDMGALQALQNYLKAVGNLPESQSKILDCVRCSLEAGEKIKQKYGINPVIQILIDTKFIDEIEELQNPTTSSVIARQAYDIIVTYFEGEEENL</sequence>
<evidence type="ECO:0000256" key="1">
    <source>
        <dbReference type="ARBA" id="ARBA00010394"/>
    </source>
</evidence>
<keyword evidence="10" id="KW-1185">Reference proteome</keyword>
<dbReference type="STRING" id="993615.L2GJV7"/>
<name>L2GJV7_VITCO</name>
<dbReference type="SMART" id="SM00185">
    <property type="entry name" value="ARM"/>
    <property type="match status" value="5"/>
</dbReference>
<dbReference type="SUPFAM" id="SSF48371">
    <property type="entry name" value="ARM repeat"/>
    <property type="match status" value="1"/>
</dbReference>
<dbReference type="FunCoup" id="L2GJV7">
    <property type="interactions" value="163"/>
</dbReference>
<dbReference type="GO" id="GO:0061608">
    <property type="term" value="F:nuclear import signal receptor activity"/>
    <property type="evidence" value="ECO:0007669"/>
    <property type="project" value="InterPro"/>
</dbReference>
<organism evidence="9 10">
    <name type="scientific">Vittaforma corneae (strain ATCC 50505)</name>
    <name type="common">Microsporidian parasite</name>
    <name type="synonym">Nosema corneum</name>
    <dbReference type="NCBI Taxonomy" id="993615"/>
    <lineage>
        <taxon>Eukaryota</taxon>
        <taxon>Fungi</taxon>
        <taxon>Fungi incertae sedis</taxon>
        <taxon>Microsporidia</taxon>
        <taxon>Nosematidae</taxon>
        <taxon>Vittaforma</taxon>
    </lineage>
</organism>
<accession>L2GJV7</accession>
<dbReference type="Pfam" id="PF00514">
    <property type="entry name" value="Arm"/>
    <property type="match status" value="1"/>
</dbReference>
<dbReference type="OMA" id="EMIQMLY"/>
<evidence type="ECO:0000256" key="7">
    <source>
        <dbReference type="SAM" id="MobiDB-lite"/>
    </source>
</evidence>
<dbReference type="InterPro" id="IPR011989">
    <property type="entry name" value="ARM-like"/>
</dbReference>
<dbReference type="Proteomes" id="UP000011082">
    <property type="component" value="Unassembled WGS sequence"/>
</dbReference>
<keyword evidence="4 5" id="KW-0653">Protein transport</keyword>
<dbReference type="GO" id="GO:0005737">
    <property type="term" value="C:cytoplasm"/>
    <property type="evidence" value="ECO:0007669"/>
    <property type="project" value="InterPro"/>
</dbReference>
<keyword evidence="3" id="KW-0677">Repeat</keyword>
<dbReference type="InterPro" id="IPR002652">
    <property type="entry name" value="Importin-a_IBB"/>
</dbReference>
<dbReference type="VEuPathDB" id="MicrosporidiaDB:VICG_02059"/>
<dbReference type="Pfam" id="PF01749">
    <property type="entry name" value="IBB"/>
    <property type="match status" value="1"/>
</dbReference>
<dbReference type="PANTHER" id="PTHR23316">
    <property type="entry name" value="IMPORTIN ALPHA"/>
    <property type="match status" value="1"/>
</dbReference>
<evidence type="ECO:0000256" key="5">
    <source>
        <dbReference type="PIRNR" id="PIRNR005673"/>
    </source>
</evidence>
<dbReference type="GO" id="GO:0006606">
    <property type="term" value="P:protein import into nucleus"/>
    <property type="evidence" value="ECO:0007669"/>
    <property type="project" value="InterPro"/>
</dbReference>
<dbReference type="InterPro" id="IPR000225">
    <property type="entry name" value="Armadillo"/>
</dbReference>
<evidence type="ECO:0000256" key="2">
    <source>
        <dbReference type="ARBA" id="ARBA00022448"/>
    </source>
</evidence>
<dbReference type="Gene3D" id="1.20.5.690">
    <property type="entry name" value="Importin-alpha, importin-beta-binding domain"/>
    <property type="match status" value="1"/>
</dbReference>
<dbReference type="InterPro" id="IPR036975">
    <property type="entry name" value="Importin-a_IBB_sf"/>
</dbReference>
<comment type="similarity">
    <text evidence="1 5">Belongs to the importin alpha family.</text>
</comment>
<dbReference type="PROSITE" id="PS50176">
    <property type="entry name" value="ARM_REPEAT"/>
    <property type="match status" value="1"/>
</dbReference>
<dbReference type="Gene3D" id="1.25.10.10">
    <property type="entry name" value="Leucine-rich Repeat Variant"/>
    <property type="match status" value="1"/>
</dbReference>
<feature type="region of interest" description="Disordered" evidence="7">
    <location>
        <begin position="1"/>
        <end position="47"/>
    </location>
</feature>
<dbReference type="PIRSF" id="PIRSF005673">
    <property type="entry name" value="Importin_alpha"/>
    <property type="match status" value="1"/>
</dbReference>
<reference evidence="10" key="1">
    <citation type="submission" date="2011-05" db="EMBL/GenBank/DDBJ databases">
        <title>The genome sequence of Vittaforma corneae strain ATCC 50505.</title>
        <authorList>
            <consortium name="The Broad Institute Genome Sequencing Platform"/>
            <person name="Cuomo C."/>
            <person name="Didier E."/>
            <person name="Bowers L."/>
            <person name="Young S.K."/>
            <person name="Zeng Q."/>
            <person name="Gargeya S."/>
            <person name="Fitzgerald M."/>
            <person name="Haas B."/>
            <person name="Abouelleil A."/>
            <person name="Alvarado L."/>
            <person name="Arachchi H.M."/>
            <person name="Berlin A."/>
            <person name="Chapman S.B."/>
            <person name="Gearin G."/>
            <person name="Goldberg J."/>
            <person name="Griggs A."/>
            <person name="Gujja S."/>
            <person name="Hansen M."/>
            <person name="Heiman D."/>
            <person name="Howarth C."/>
            <person name="Larimer J."/>
            <person name="Lui A."/>
            <person name="MacDonald P.J.P."/>
            <person name="McCowen C."/>
            <person name="Montmayeur A."/>
            <person name="Murphy C."/>
            <person name="Neiman D."/>
            <person name="Pearson M."/>
            <person name="Priest M."/>
            <person name="Roberts A."/>
            <person name="Saif S."/>
            <person name="Shea T."/>
            <person name="Sisk P."/>
            <person name="Stolte C."/>
            <person name="Sykes S."/>
            <person name="Wortman J."/>
            <person name="Nusbaum C."/>
            <person name="Birren B."/>
        </authorList>
    </citation>
    <scope>NUCLEOTIDE SEQUENCE [LARGE SCALE GENOMIC DNA]</scope>
    <source>
        <strain evidence="10">ATCC 50505</strain>
    </source>
</reference>